<gene>
    <name evidence="9" type="ORF">P280DRAFT_387686</name>
</gene>
<evidence type="ECO:0000313" key="10">
    <source>
        <dbReference type="Proteomes" id="UP000799753"/>
    </source>
</evidence>
<dbReference type="AlphaFoldDB" id="A0A6A6SHY6"/>
<evidence type="ECO:0000256" key="1">
    <source>
        <dbReference type="ARBA" id="ARBA00001784"/>
    </source>
</evidence>
<protein>
    <recommendedName>
        <fullName evidence="5">Alpha-acetolactate decarboxylase</fullName>
        <ecNumber evidence="4">4.1.1.5</ecNumber>
    </recommendedName>
</protein>
<keyword evidence="6" id="KW-0210">Decarboxylase</keyword>
<evidence type="ECO:0000256" key="7">
    <source>
        <dbReference type="ARBA" id="ARBA00023061"/>
    </source>
</evidence>
<evidence type="ECO:0000256" key="4">
    <source>
        <dbReference type="ARBA" id="ARBA00013204"/>
    </source>
</evidence>
<dbReference type="Gene3D" id="3.30.1330.80">
    <property type="entry name" value="Hypothetical protein, similar to alpha- acetolactate decarboxylase, domain 2"/>
    <property type="match status" value="1"/>
</dbReference>
<dbReference type="OrthoDB" id="509395at2759"/>
<dbReference type="PANTHER" id="PTHR35524:SF1">
    <property type="entry name" value="ALPHA-ACETOLACTATE DECARBOXYLASE"/>
    <property type="match status" value="1"/>
</dbReference>
<dbReference type="EC" id="4.1.1.5" evidence="4"/>
<dbReference type="Pfam" id="PF03306">
    <property type="entry name" value="AAL_decarboxy"/>
    <property type="match status" value="1"/>
</dbReference>
<evidence type="ECO:0000256" key="8">
    <source>
        <dbReference type="ARBA" id="ARBA00023239"/>
    </source>
</evidence>
<dbReference type="SUPFAM" id="SSF117856">
    <property type="entry name" value="AF0104/ALDC/Ptd012-like"/>
    <property type="match status" value="1"/>
</dbReference>
<dbReference type="PANTHER" id="PTHR35524">
    <property type="entry name" value="ALPHA-ACETOLACTATE DECARBOXYLASE"/>
    <property type="match status" value="1"/>
</dbReference>
<proteinExistence type="inferred from homology"/>
<keyword evidence="7" id="KW-0005">Acetoin biosynthesis</keyword>
<sequence>MVSSIPNDVFQYSTYTALTRGFTSGKPRTADLTTHGTYGIGVYEDGSPMLLLDSTTYKFRDGKAGNAPMHERLCFTMVTIYAPTFKRDISPSCSFTMTDLDSMKMGQDGGVNSLQLFSLDGRFEKLKLEEGTVLEGVVGRLFGFVVPEWMEGICGPRVFCHAVLMTPEDSNSNAKENMRGGRVTGFETKEACLRASCCGRFHLGFPMGKEWDGLSLM</sequence>
<dbReference type="Proteomes" id="UP000799753">
    <property type="component" value="Unassembled WGS sequence"/>
</dbReference>
<evidence type="ECO:0000256" key="5">
    <source>
        <dbReference type="ARBA" id="ARBA00020164"/>
    </source>
</evidence>
<comment type="similarity">
    <text evidence="3">Belongs to the alpha-acetolactate decarboxylase family.</text>
</comment>
<dbReference type="EMBL" id="MU006776">
    <property type="protein sequence ID" value="KAF2646607.1"/>
    <property type="molecule type" value="Genomic_DNA"/>
</dbReference>
<comment type="pathway">
    <text evidence="2">Polyol metabolism; (R,R)-butane-2,3-diol biosynthesis; (R,R)-butane-2,3-diol from pyruvate: step 2/3.</text>
</comment>
<dbReference type="InterPro" id="IPR005128">
    <property type="entry name" value="Acetolactate_a_deCO2ase"/>
</dbReference>
<evidence type="ECO:0000313" key="9">
    <source>
        <dbReference type="EMBL" id="KAF2646607.1"/>
    </source>
</evidence>
<dbReference type="GO" id="GO:0047605">
    <property type="term" value="F:acetolactate decarboxylase activity"/>
    <property type="evidence" value="ECO:0007669"/>
    <property type="project" value="UniProtKB-EC"/>
</dbReference>
<dbReference type="GO" id="GO:0045151">
    <property type="term" value="P:acetoin biosynthetic process"/>
    <property type="evidence" value="ECO:0007669"/>
    <property type="project" value="UniProtKB-KW"/>
</dbReference>
<keyword evidence="10" id="KW-1185">Reference proteome</keyword>
<dbReference type="UniPathway" id="UPA00626">
    <property type="reaction ID" value="UER00678"/>
</dbReference>
<evidence type="ECO:0000256" key="2">
    <source>
        <dbReference type="ARBA" id="ARBA00005170"/>
    </source>
</evidence>
<reference evidence="9" key="1">
    <citation type="journal article" date="2020" name="Stud. Mycol.">
        <title>101 Dothideomycetes genomes: a test case for predicting lifestyles and emergence of pathogens.</title>
        <authorList>
            <person name="Haridas S."/>
            <person name="Albert R."/>
            <person name="Binder M."/>
            <person name="Bloem J."/>
            <person name="Labutti K."/>
            <person name="Salamov A."/>
            <person name="Andreopoulos B."/>
            <person name="Baker S."/>
            <person name="Barry K."/>
            <person name="Bills G."/>
            <person name="Bluhm B."/>
            <person name="Cannon C."/>
            <person name="Castanera R."/>
            <person name="Culley D."/>
            <person name="Daum C."/>
            <person name="Ezra D."/>
            <person name="Gonzalez J."/>
            <person name="Henrissat B."/>
            <person name="Kuo A."/>
            <person name="Liang C."/>
            <person name="Lipzen A."/>
            <person name="Lutzoni F."/>
            <person name="Magnuson J."/>
            <person name="Mondo S."/>
            <person name="Nolan M."/>
            <person name="Ohm R."/>
            <person name="Pangilinan J."/>
            <person name="Park H.-J."/>
            <person name="Ramirez L."/>
            <person name="Alfaro M."/>
            <person name="Sun H."/>
            <person name="Tritt A."/>
            <person name="Yoshinaga Y."/>
            <person name="Zwiers L.-H."/>
            <person name="Turgeon B."/>
            <person name="Goodwin S."/>
            <person name="Spatafora J."/>
            <person name="Crous P."/>
            <person name="Grigoriev I."/>
        </authorList>
    </citation>
    <scope>NUCLEOTIDE SEQUENCE</scope>
    <source>
        <strain evidence="9">CBS 473.64</strain>
    </source>
</reference>
<evidence type="ECO:0000256" key="6">
    <source>
        <dbReference type="ARBA" id="ARBA00022793"/>
    </source>
</evidence>
<accession>A0A6A6SHY6</accession>
<comment type="catalytic activity">
    <reaction evidence="1">
        <text>(2S)-2-acetolactate + H(+) = (R)-acetoin + CO2</text>
        <dbReference type="Rhea" id="RHEA:21580"/>
        <dbReference type="ChEBI" id="CHEBI:15378"/>
        <dbReference type="ChEBI" id="CHEBI:15686"/>
        <dbReference type="ChEBI" id="CHEBI:16526"/>
        <dbReference type="ChEBI" id="CHEBI:58476"/>
        <dbReference type="EC" id="4.1.1.5"/>
    </reaction>
</comment>
<organism evidence="9 10">
    <name type="scientific">Massarina eburnea CBS 473.64</name>
    <dbReference type="NCBI Taxonomy" id="1395130"/>
    <lineage>
        <taxon>Eukaryota</taxon>
        <taxon>Fungi</taxon>
        <taxon>Dikarya</taxon>
        <taxon>Ascomycota</taxon>
        <taxon>Pezizomycotina</taxon>
        <taxon>Dothideomycetes</taxon>
        <taxon>Pleosporomycetidae</taxon>
        <taxon>Pleosporales</taxon>
        <taxon>Massarineae</taxon>
        <taxon>Massarinaceae</taxon>
        <taxon>Massarina</taxon>
    </lineage>
</organism>
<evidence type="ECO:0000256" key="3">
    <source>
        <dbReference type="ARBA" id="ARBA00007106"/>
    </source>
</evidence>
<name>A0A6A6SHY6_9PLEO</name>
<keyword evidence="8" id="KW-0456">Lyase</keyword>